<feature type="non-terminal residue" evidence="2">
    <location>
        <position position="117"/>
    </location>
</feature>
<dbReference type="EMBL" id="JACEIK010044835">
    <property type="protein sequence ID" value="MCE5167040.1"/>
    <property type="molecule type" value="Genomic_DNA"/>
</dbReference>
<feature type="compositionally biased region" description="Basic and acidic residues" evidence="1">
    <location>
        <begin position="1"/>
        <end position="14"/>
    </location>
</feature>
<protein>
    <submittedName>
        <fullName evidence="2">Uncharacterized protein</fullName>
    </submittedName>
</protein>
<evidence type="ECO:0000313" key="2">
    <source>
        <dbReference type="EMBL" id="MCE5167040.1"/>
    </source>
</evidence>
<name>A0ABS8Y8Y1_DATST</name>
<proteinExistence type="predicted"/>
<feature type="region of interest" description="Disordered" evidence="1">
    <location>
        <begin position="1"/>
        <end position="35"/>
    </location>
</feature>
<organism evidence="2 3">
    <name type="scientific">Datura stramonium</name>
    <name type="common">Jimsonweed</name>
    <name type="synonym">Common thornapple</name>
    <dbReference type="NCBI Taxonomy" id="4076"/>
    <lineage>
        <taxon>Eukaryota</taxon>
        <taxon>Viridiplantae</taxon>
        <taxon>Streptophyta</taxon>
        <taxon>Embryophyta</taxon>
        <taxon>Tracheophyta</taxon>
        <taxon>Spermatophyta</taxon>
        <taxon>Magnoliopsida</taxon>
        <taxon>eudicotyledons</taxon>
        <taxon>Gunneridae</taxon>
        <taxon>Pentapetalae</taxon>
        <taxon>asterids</taxon>
        <taxon>lamiids</taxon>
        <taxon>Solanales</taxon>
        <taxon>Solanaceae</taxon>
        <taxon>Solanoideae</taxon>
        <taxon>Datureae</taxon>
        <taxon>Datura</taxon>
    </lineage>
</organism>
<evidence type="ECO:0000313" key="3">
    <source>
        <dbReference type="Proteomes" id="UP000823775"/>
    </source>
</evidence>
<dbReference type="Proteomes" id="UP000823775">
    <property type="component" value="Unassembled WGS sequence"/>
</dbReference>
<feature type="non-terminal residue" evidence="2">
    <location>
        <position position="1"/>
    </location>
</feature>
<keyword evidence="3" id="KW-1185">Reference proteome</keyword>
<sequence length="117" mass="13228">DSRWPEHRKGDGRGARQKAASSDAPELTELGEERRGIERRRSSGWLFGGGSPEVEEKGTREIWWWRPEAKGEMERFWVKGKVRGEGRENIGTANAGGFPVRMVEIGEGPREEFCGRS</sequence>
<evidence type="ECO:0000256" key="1">
    <source>
        <dbReference type="SAM" id="MobiDB-lite"/>
    </source>
</evidence>
<reference evidence="2 3" key="1">
    <citation type="journal article" date="2021" name="BMC Genomics">
        <title>Datura genome reveals duplications of psychoactive alkaloid biosynthetic genes and high mutation rate following tissue culture.</title>
        <authorList>
            <person name="Rajewski A."/>
            <person name="Carter-House D."/>
            <person name="Stajich J."/>
            <person name="Litt A."/>
        </authorList>
    </citation>
    <scope>NUCLEOTIDE SEQUENCE [LARGE SCALE GENOMIC DNA]</scope>
    <source>
        <strain evidence="2">AR-01</strain>
    </source>
</reference>
<comment type="caution">
    <text evidence="2">The sequence shown here is derived from an EMBL/GenBank/DDBJ whole genome shotgun (WGS) entry which is preliminary data.</text>
</comment>
<gene>
    <name evidence="2" type="ORF">HAX54_034677</name>
</gene>
<accession>A0ABS8Y8Y1</accession>